<gene>
    <name evidence="7" type="ORF">ARC20_11750</name>
</gene>
<feature type="transmembrane region" description="Helical" evidence="6">
    <location>
        <begin position="98"/>
        <end position="121"/>
    </location>
</feature>
<dbReference type="Proteomes" id="UP000051802">
    <property type="component" value="Unassembled WGS sequence"/>
</dbReference>
<dbReference type="InterPro" id="IPR003825">
    <property type="entry name" value="Colicin-V_CvpA"/>
</dbReference>
<dbReference type="PANTHER" id="PTHR36926:SF1">
    <property type="entry name" value="COLICIN V PRODUCTION PROTEIN"/>
    <property type="match status" value="1"/>
</dbReference>
<evidence type="ECO:0000313" key="7">
    <source>
        <dbReference type="EMBL" id="KRG41324.1"/>
    </source>
</evidence>
<evidence type="ECO:0000256" key="6">
    <source>
        <dbReference type="SAM" id="Phobius"/>
    </source>
</evidence>
<keyword evidence="8" id="KW-1185">Reference proteome</keyword>
<dbReference type="EMBL" id="LLXU01000090">
    <property type="protein sequence ID" value="KRG41324.1"/>
    <property type="molecule type" value="Genomic_DNA"/>
</dbReference>
<keyword evidence="3 6" id="KW-1133">Transmembrane helix</keyword>
<protein>
    <submittedName>
        <fullName evidence="7">Colicin V synthesis protein</fullName>
    </submittedName>
</protein>
<evidence type="ECO:0000256" key="2">
    <source>
        <dbReference type="ARBA" id="ARBA00022692"/>
    </source>
</evidence>
<evidence type="ECO:0000256" key="3">
    <source>
        <dbReference type="ARBA" id="ARBA00022989"/>
    </source>
</evidence>
<evidence type="ECO:0000256" key="1">
    <source>
        <dbReference type="ARBA" id="ARBA00004141"/>
    </source>
</evidence>
<dbReference type="InterPro" id="IPR052719">
    <property type="entry name" value="CvpA-like"/>
</dbReference>
<feature type="transmembrane region" description="Helical" evidence="6">
    <location>
        <begin position="31"/>
        <end position="50"/>
    </location>
</feature>
<feature type="region of interest" description="Disordered" evidence="5">
    <location>
        <begin position="184"/>
        <end position="233"/>
    </location>
</feature>
<evidence type="ECO:0000313" key="8">
    <source>
        <dbReference type="Proteomes" id="UP000051802"/>
    </source>
</evidence>
<proteinExistence type="predicted"/>
<dbReference type="STRING" id="676599.ARC20_11750"/>
<name>A0A0R0A8K9_9GAMM</name>
<dbReference type="Pfam" id="PF02674">
    <property type="entry name" value="Colicin_V"/>
    <property type="match status" value="1"/>
</dbReference>
<comment type="subcellular location">
    <subcellularLocation>
        <location evidence="1">Membrane</location>
        <topology evidence="1">Multi-pass membrane protein</topology>
    </subcellularLocation>
</comment>
<evidence type="ECO:0000256" key="4">
    <source>
        <dbReference type="ARBA" id="ARBA00023136"/>
    </source>
</evidence>
<dbReference type="AlphaFoldDB" id="A0A0R0A8K9"/>
<dbReference type="GO" id="GO:0016020">
    <property type="term" value="C:membrane"/>
    <property type="evidence" value="ECO:0007669"/>
    <property type="project" value="UniProtKB-SubCell"/>
</dbReference>
<feature type="transmembrane region" description="Helical" evidence="6">
    <location>
        <begin position="62"/>
        <end position="83"/>
    </location>
</feature>
<dbReference type="GO" id="GO:0009403">
    <property type="term" value="P:toxin biosynthetic process"/>
    <property type="evidence" value="ECO:0007669"/>
    <property type="project" value="InterPro"/>
</dbReference>
<organism evidence="7 8">
    <name type="scientific">Stenotrophomonas panacihumi</name>
    <dbReference type="NCBI Taxonomy" id="676599"/>
    <lineage>
        <taxon>Bacteria</taxon>
        <taxon>Pseudomonadati</taxon>
        <taxon>Pseudomonadota</taxon>
        <taxon>Gammaproteobacteria</taxon>
        <taxon>Lysobacterales</taxon>
        <taxon>Lysobacteraceae</taxon>
        <taxon>Stenotrophomonas</taxon>
    </lineage>
</organism>
<sequence length="233" mass="24096">MIDLVLLGVIGLSALLGLFRGFIGIVVGTLSWILAVWLSFLFGGAAAHWLAGGQHPTLTQYVCGYGGVFIAVFATVALVGWLIRAAVNAVRLGGLDRIAGFGLGAVRGVVLACVLVLLMGYSSLPQEDAWRQSQVVPWLAPGAHWMRAQLPDWSVPVADLGKLALPGDNGDLSATGQPVAVPAAEGHVGQGGETAVADPATALPTNIEPSPARDGEHGPRRADPHGQARPPSQ</sequence>
<accession>A0A0R0A8K9</accession>
<dbReference type="RefSeq" id="WP_057647231.1">
    <property type="nucleotide sequence ID" value="NZ_LLXU01000090.1"/>
</dbReference>
<dbReference type="OrthoDB" id="9810601at2"/>
<keyword evidence="2 6" id="KW-0812">Transmembrane</keyword>
<feature type="compositionally biased region" description="Basic and acidic residues" evidence="5">
    <location>
        <begin position="211"/>
        <end position="226"/>
    </location>
</feature>
<keyword evidence="4 6" id="KW-0472">Membrane</keyword>
<evidence type="ECO:0000256" key="5">
    <source>
        <dbReference type="SAM" id="MobiDB-lite"/>
    </source>
</evidence>
<reference evidence="7 8" key="1">
    <citation type="submission" date="2015-10" db="EMBL/GenBank/DDBJ databases">
        <title>Genome sequencing and analysis of members of genus Stenotrophomonas.</title>
        <authorList>
            <person name="Patil P.P."/>
            <person name="Midha S."/>
            <person name="Patil P.B."/>
        </authorList>
    </citation>
    <scope>NUCLEOTIDE SEQUENCE [LARGE SCALE GENOMIC DNA]</scope>
    <source>
        <strain evidence="7 8">JCM 16536</strain>
    </source>
</reference>
<comment type="caution">
    <text evidence="7">The sequence shown here is derived from an EMBL/GenBank/DDBJ whole genome shotgun (WGS) entry which is preliminary data.</text>
</comment>
<dbReference type="PANTHER" id="PTHR36926">
    <property type="entry name" value="COLICIN V PRODUCTION PROTEIN"/>
    <property type="match status" value="1"/>
</dbReference>